<keyword evidence="2" id="KW-1185">Reference proteome</keyword>
<gene>
    <name evidence="1" type="ORF">HPB47_004022</name>
</gene>
<evidence type="ECO:0000313" key="2">
    <source>
        <dbReference type="Proteomes" id="UP000805193"/>
    </source>
</evidence>
<sequence>MQMLKDVAVLKGTLLGHLQDLQELVKQATVESVGLASEIEAIEEEQRKKELNLLQTSSCNNPNLRKIIRDVVREEIRKLLPAAAHSALPSIAEIVREEVQQVLQPVVLVSAAPQPPTLSYATAIRRPPPPAHQYMSPPRLEPPAPQYSRRQKAFPGLVLRRHCPGVCWPAPRRSSAWFAEALAEDTVWVVVTVALITVALDMAVLVAAMASVASGVVSDKDMAATTEEATVEATAVPTA</sequence>
<comment type="caution">
    <text evidence="1">The sequence shown here is derived from an EMBL/GenBank/DDBJ whole genome shotgun (WGS) entry which is preliminary data.</text>
</comment>
<dbReference type="Proteomes" id="UP000805193">
    <property type="component" value="Unassembled WGS sequence"/>
</dbReference>
<evidence type="ECO:0000313" key="1">
    <source>
        <dbReference type="EMBL" id="KAG0419565.1"/>
    </source>
</evidence>
<proteinExistence type="predicted"/>
<accession>A0AC60PGT7</accession>
<name>A0AC60PGT7_IXOPE</name>
<protein>
    <submittedName>
        <fullName evidence="1">Uncharacterized protein</fullName>
    </submittedName>
</protein>
<organism evidence="1 2">
    <name type="scientific">Ixodes persulcatus</name>
    <name type="common">Taiga tick</name>
    <dbReference type="NCBI Taxonomy" id="34615"/>
    <lineage>
        <taxon>Eukaryota</taxon>
        <taxon>Metazoa</taxon>
        <taxon>Ecdysozoa</taxon>
        <taxon>Arthropoda</taxon>
        <taxon>Chelicerata</taxon>
        <taxon>Arachnida</taxon>
        <taxon>Acari</taxon>
        <taxon>Parasitiformes</taxon>
        <taxon>Ixodida</taxon>
        <taxon>Ixodoidea</taxon>
        <taxon>Ixodidae</taxon>
        <taxon>Ixodinae</taxon>
        <taxon>Ixodes</taxon>
    </lineage>
</organism>
<reference evidence="1 2" key="1">
    <citation type="journal article" date="2020" name="Cell">
        <title>Large-Scale Comparative Analyses of Tick Genomes Elucidate Their Genetic Diversity and Vector Capacities.</title>
        <authorList>
            <consortium name="Tick Genome and Microbiome Consortium (TIGMIC)"/>
            <person name="Jia N."/>
            <person name="Wang J."/>
            <person name="Shi W."/>
            <person name="Du L."/>
            <person name="Sun Y."/>
            <person name="Zhan W."/>
            <person name="Jiang J.F."/>
            <person name="Wang Q."/>
            <person name="Zhang B."/>
            <person name="Ji P."/>
            <person name="Bell-Sakyi L."/>
            <person name="Cui X.M."/>
            <person name="Yuan T.T."/>
            <person name="Jiang B.G."/>
            <person name="Yang W.F."/>
            <person name="Lam T.T."/>
            <person name="Chang Q.C."/>
            <person name="Ding S.J."/>
            <person name="Wang X.J."/>
            <person name="Zhu J.G."/>
            <person name="Ruan X.D."/>
            <person name="Zhao L."/>
            <person name="Wei J.T."/>
            <person name="Ye R.Z."/>
            <person name="Que T.C."/>
            <person name="Du C.H."/>
            <person name="Zhou Y.H."/>
            <person name="Cheng J.X."/>
            <person name="Dai P.F."/>
            <person name="Guo W.B."/>
            <person name="Han X.H."/>
            <person name="Huang E.J."/>
            <person name="Li L.F."/>
            <person name="Wei W."/>
            <person name="Gao Y.C."/>
            <person name="Liu J.Z."/>
            <person name="Shao H.Z."/>
            <person name="Wang X."/>
            <person name="Wang C.C."/>
            <person name="Yang T.C."/>
            <person name="Huo Q.B."/>
            <person name="Li W."/>
            <person name="Chen H.Y."/>
            <person name="Chen S.E."/>
            <person name="Zhou L.G."/>
            <person name="Ni X.B."/>
            <person name="Tian J.H."/>
            <person name="Sheng Y."/>
            <person name="Liu T."/>
            <person name="Pan Y.S."/>
            <person name="Xia L.Y."/>
            <person name="Li J."/>
            <person name="Zhao F."/>
            <person name="Cao W.C."/>
        </authorList>
    </citation>
    <scope>NUCLEOTIDE SEQUENCE [LARGE SCALE GENOMIC DNA]</scope>
    <source>
        <strain evidence="1">Iper-2018</strain>
    </source>
</reference>
<dbReference type="EMBL" id="JABSTQ010010608">
    <property type="protein sequence ID" value="KAG0419565.1"/>
    <property type="molecule type" value="Genomic_DNA"/>
</dbReference>